<dbReference type="PANTHER" id="PTHR12052:SF5">
    <property type="entry name" value="THIOREDOXIN-LIKE PROTEIN 4A"/>
    <property type="match status" value="1"/>
</dbReference>
<dbReference type="Proteomes" id="UP000237144">
    <property type="component" value="Unassembled WGS sequence"/>
</dbReference>
<evidence type="ECO:0000256" key="3">
    <source>
        <dbReference type="ARBA" id="ARBA00022664"/>
    </source>
</evidence>
<dbReference type="PIRSF" id="PIRSF017199">
    <property type="entry name" value="mRNA_splic_U5"/>
    <property type="match status" value="1"/>
</dbReference>
<comment type="similarity">
    <text evidence="2 6">Belongs to the DIM1 family.</text>
</comment>
<dbReference type="FunFam" id="3.40.30.10:FF:000004">
    <property type="entry name" value="Spliceosomal protein DIB1"/>
    <property type="match status" value="1"/>
</dbReference>
<evidence type="ECO:0000313" key="8">
    <source>
        <dbReference type="EMBL" id="POY76764.1"/>
    </source>
</evidence>
<dbReference type="Pfam" id="PF02966">
    <property type="entry name" value="DIM1"/>
    <property type="match status" value="1"/>
</dbReference>
<keyword evidence="5 6" id="KW-0539">Nucleus</keyword>
<proteinExistence type="inferred from homology"/>
<feature type="disulfide bond" evidence="7">
    <location>
        <begin position="38"/>
        <end position="79"/>
    </location>
</feature>
<comment type="subcellular location">
    <subcellularLocation>
        <location evidence="1 6">Nucleus</location>
    </subcellularLocation>
</comment>
<evidence type="ECO:0000256" key="7">
    <source>
        <dbReference type="PIRSR" id="PIRSR017199-1"/>
    </source>
</evidence>
<organism evidence="8 9">
    <name type="scientific">Rhodotorula taiwanensis</name>
    <dbReference type="NCBI Taxonomy" id="741276"/>
    <lineage>
        <taxon>Eukaryota</taxon>
        <taxon>Fungi</taxon>
        <taxon>Dikarya</taxon>
        <taxon>Basidiomycota</taxon>
        <taxon>Pucciniomycotina</taxon>
        <taxon>Microbotryomycetes</taxon>
        <taxon>Sporidiobolales</taxon>
        <taxon>Sporidiobolaceae</taxon>
        <taxon>Rhodotorula</taxon>
    </lineage>
</organism>
<dbReference type="GO" id="GO:0046540">
    <property type="term" value="C:U4/U6 x U5 tri-snRNP complex"/>
    <property type="evidence" value="ECO:0007669"/>
    <property type="project" value="UniProtKB-UniRule"/>
</dbReference>
<reference evidence="8 9" key="1">
    <citation type="journal article" date="2018" name="Front. Microbiol.">
        <title>Prospects for Fungal Bioremediation of Acidic Radioactive Waste Sites: Characterization and Genome Sequence of Rhodotorula taiwanensis MD1149.</title>
        <authorList>
            <person name="Tkavc R."/>
            <person name="Matrosova V.Y."/>
            <person name="Grichenko O.E."/>
            <person name="Gostincar C."/>
            <person name="Volpe R.P."/>
            <person name="Klimenkova P."/>
            <person name="Gaidamakova E.K."/>
            <person name="Zhou C.E."/>
            <person name="Stewart B.J."/>
            <person name="Lyman M.G."/>
            <person name="Malfatti S.A."/>
            <person name="Rubinfeld B."/>
            <person name="Courtot M."/>
            <person name="Singh J."/>
            <person name="Dalgard C.L."/>
            <person name="Hamilton T."/>
            <person name="Frey K.G."/>
            <person name="Gunde-Cimerman N."/>
            <person name="Dugan L."/>
            <person name="Daly M.J."/>
        </authorList>
    </citation>
    <scope>NUCLEOTIDE SEQUENCE [LARGE SCALE GENOMIC DNA]</scope>
    <source>
        <strain evidence="8 9">MD1149</strain>
    </source>
</reference>
<keyword evidence="4 6" id="KW-0508">mRNA splicing</keyword>
<dbReference type="PANTHER" id="PTHR12052">
    <property type="entry name" value="THIOREDOXIN-LIKE PROTEN 4A, 4B"/>
    <property type="match status" value="1"/>
</dbReference>
<evidence type="ECO:0000256" key="2">
    <source>
        <dbReference type="ARBA" id="ARBA00008241"/>
    </source>
</evidence>
<gene>
    <name evidence="8" type="ORF">BMF94_0013</name>
</gene>
<dbReference type="EMBL" id="PJQD01000001">
    <property type="protein sequence ID" value="POY76764.1"/>
    <property type="molecule type" value="Genomic_DNA"/>
</dbReference>
<evidence type="ECO:0000256" key="1">
    <source>
        <dbReference type="ARBA" id="ARBA00004123"/>
    </source>
</evidence>
<evidence type="ECO:0000256" key="5">
    <source>
        <dbReference type="ARBA" id="ARBA00023242"/>
    </source>
</evidence>
<dbReference type="CDD" id="cd02954">
    <property type="entry name" value="DIM1"/>
    <property type="match status" value="1"/>
</dbReference>
<dbReference type="OrthoDB" id="147752at2759"/>
<dbReference type="Gene3D" id="3.40.30.10">
    <property type="entry name" value="Glutaredoxin"/>
    <property type="match status" value="1"/>
</dbReference>
<comment type="caution">
    <text evidence="8">The sequence shown here is derived from an EMBL/GenBank/DDBJ whole genome shotgun (WGS) entry which is preliminary data.</text>
</comment>
<dbReference type="STRING" id="741276.A0A2S5BJ23"/>
<dbReference type="InterPro" id="IPR004123">
    <property type="entry name" value="Dim1"/>
</dbReference>
<evidence type="ECO:0000256" key="6">
    <source>
        <dbReference type="PIRNR" id="PIRNR017199"/>
    </source>
</evidence>
<keyword evidence="9" id="KW-1185">Reference proteome</keyword>
<evidence type="ECO:0000256" key="4">
    <source>
        <dbReference type="ARBA" id="ARBA00023187"/>
    </source>
</evidence>
<dbReference type="AlphaFoldDB" id="A0A2S5BJ23"/>
<dbReference type="InterPro" id="IPR036249">
    <property type="entry name" value="Thioredoxin-like_sf"/>
</dbReference>
<name>A0A2S5BJ23_9BASI</name>
<keyword evidence="3 6" id="KW-0507">mRNA processing</keyword>
<evidence type="ECO:0000313" key="9">
    <source>
        <dbReference type="Proteomes" id="UP000237144"/>
    </source>
</evidence>
<sequence>MSMFLPKLESGWHVDQAILAEESRVVVIRFGHDYDTECMRHDETLFGIAEKVKNMAVIYTVDITQVPDFNKMYELYDACTTMFFYRNKHIMIDLGTGNNNKISWAVEDKQELIDIIETVYRGASKGRGLVVSPKDYSTRHKY</sequence>
<comment type="function">
    <text evidence="6">Essential role in pre-mRNA splicing. Also essential for entry into mitosis (G2/M progression) as well as for chromosome segregation during mitosis.</text>
</comment>
<protein>
    <recommendedName>
        <fullName evidence="6">Spliceosomal protein DIB1</fullName>
    </recommendedName>
</protein>
<dbReference type="SUPFAM" id="SSF52833">
    <property type="entry name" value="Thioredoxin-like"/>
    <property type="match status" value="1"/>
</dbReference>
<dbReference type="SMART" id="SM01410">
    <property type="entry name" value="DIM1"/>
    <property type="match status" value="1"/>
</dbReference>
<dbReference type="GO" id="GO:0005681">
    <property type="term" value="C:spliceosomal complex"/>
    <property type="evidence" value="ECO:0007669"/>
    <property type="project" value="TreeGrafter"/>
</dbReference>
<accession>A0A2S5BJ23</accession>
<dbReference type="GO" id="GO:0000398">
    <property type="term" value="P:mRNA splicing, via spliceosome"/>
    <property type="evidence" value="ECO:0007669"/>
    <property type="project" value="UniProtKB-UniRule"/>
</dbReference>
<dbReference type="GO" id="GO:0005682">
    <property type="term" value="C:U5 snRNP"/>
    <property type="evidence" value="ECO:0007669"/>
    <property type="project" value="UniProtKB-UniRule"/>
</dbReference>